<keyword evidence="2" id="KW-0560">Oxidoreductase</keyword>
<comment type="caution">
    <text evidence="7">The sequence shown here is derived from an EMBL/GenBank/DDBJ whole genome shotgun (WGS) entry which is preliminary data.</text>
</comment>
<reference evidence="7 8" key="1">
    <citation type="journal article" date="2015" name="Stand. Genomic Sci.">
        <title>Genomic Encyclopedia of Bacterial and Archaeal Type Strains, Phase III: the genomes of soil and plant-associated and newly described type strains.</title>
        <authorList>
            <person name="Whitman W.B."/>
            <person name="Woyke T."/>
            <person name="Klenk H.P."/>
            <person name="Zhou Y."/>
            <person name="Lilburn T.G."/>
            <person name="Beck B.J."/>
            <person name="De Vos P."/>
            <person name="Vandamme P."/>
            <person name="Eisen J.A."/>
            <person name="Garrity G."/>
            <person name="Hugenholtz P."/>
            <person name="Kyrpides N.C."/>
        </authorList>
    </citation>
    <scope>NUCLEOTIDE SEQUENCE [LARGE SCALE GENOMIC DNA]</scope>
    <source>
        <strain evidence="7 8">S2T63</strain>
    </source>
</reference>
<dbReference type="AlphaFoldDB" id="A0A498CHH9"/>
<dbReference type="PANTHER" id="PTHR43060:SF15">
    <property type="entry name" value="3-HYDROXYISOBUTYRATE DEHYDROGENASE-LIKE 1, MITOCHONDRIAL-RELATED"/>
    <property type="match status" value="1"/>
</dbReference>
<dbReference type="PANTHER" id="PTHR43060">
    <property type="entry name" value="3-HYDROXYISOBUTYRATE DEHYDROGENASE-LIKE 1, MITOCHONDRIAL-RELATED"/>
    <property type="match status" value="1"/>
</dbReference>
<name>A0A498CHH9_9MICO</name>
<keyword evidence="3" id="KW-0520">NAD</keyword>
<evidence type="ECO:0000313" key="8">
    <source>
        <dbReference type="Proteomes" id="UP000273158"/>
    </source>
</evidence>
<dbReference type="InterPro" id="IPR036291">
    <property type="entry name" value="NAD(P)-bd_dom_sf"/>
</dbReference>
<feature type="active site" evidence="4">
    <location>
        <position position="171"/>
    </location>
</feature>
<dbReference type="Gene3D" id="1.10.1040.10">
    <property type="entry name" value="N-(1-d-carboxylethyl)-l-norvaline Dehydrogenase, domain 2"/>
    <property type="match status" value="1"/>
</dbReference>
<dbReference type="InterPro" id="IPR029154">
    <property type="entry name" value="HIBADH-like_NADP-bd"/>
</dbReference>
<gene>
    <name evidence="7" type="ORF">C7474_0498</name>
</gene>
<sequence>MTPLARATVIGGGRMGGPIARRLLRAGYDVHLVDVDARVREVAYADGFSVGERLDDTPCDIVVTVLPDVAAFRVVAEPLVDLLRPGALWIDMTSNDPRVAASAAERLPDDVGFVGAPMGGGPSDARDGTLAFYAGGAPESVARATAVLSLLAAPDSIRVAGADIRHGYVMKLLVNTVWFTQVAAVSEAMITAEAHGIDRDRFAELLNSSAARSVFTDVSLPRLVEGDFLADFGLRECVEELDLTEALTRDAGIDPRVLREVATLHREALSRFGPIDGEMLVARYLDERNAG</sequence>
<evidence type="ECO:0000313" key="7">
    <source>
        <dbReference type="EMBL" id="RLK52550.1"/>
    </source>
</evidence>
<protein>
    <submittedName>
        <fullName evidence="7">3-hydroxyisobutyrate dehydrogenase</fullName>
    </submittedName>
</protein>
<evidence type="ECO:0000259" key="6">
    <source>
        <dbReference type="Pfam" id="PF14833"/>
    </source>
</evidence>
<dbReference type="GO" id="GO:0050661">
    <property type="term" value="F:NADP binding"/>
    <property type="evidence" value="ECO:0007669"/>
    <property type="project" value="InterPro"/>
</dbReference>
<evidence type="ECO:0000256" key="2">
    <source>
        <dbReference type="ARBA" id="ARBA00023002"/>
    </source>
</evidence>
<evidence type="ECO:0000259" key="5">
    <source>
        <dbReference type="Pfam" id="PF03446"/>
    </source>
</evidence>
<dbReference type="GO" id="GO:0016491">
    <property type="term" value="F:oxidoreductase activity"/>
    <property type="evidence" value="ECO:0007669"/>
    <property type="project" value="UniProtKB-KW"/>
</dbReference>
<feature type="domain" description="6-phosphogluconate dehydrogenase NADP-binding" evidence="5">
    <location>
        <begin position="8"/>
        <end position="153"/>
    </location>
</feature>
<accession>A0A498CHH9</accession>
<dbReference type="InterPro" id="IPR013328">
    <property type="entry name" value="6PGD_dom2"/>
</dbReference>
<dbReference type="Proteomes" id="UP000273158">
    <property type="component" value="Unassembled WGS sequence"/>
</dbReference>
<dbReference type="Pfam" id="PF03446">
    <property type="entry name" value="NAD_binding_2"/>
    <property type="match status" value="1"/>
</dbReference>
<dbReference type="PIRSF" id="PIRSF000103">
    <property type="entry name" value="HIBADH"/>
    <property type="match status" value="1"/>
</dbReference>
<dbReference type="Pfam" id="PF14833">
    <property type="entry name" value="NAD_binding_11"/>
    <property type="match status" value="1"/>
</dbReference>
<feature type="domain" description="3-hydroxyisobutyrate dehydrogenase-like NAD-binding" evidence="6">
    <location>
        <begin position="167"/>
        <end position="283"/>
    </location>
</feature>
<dbReference type="EMBL" id="RCDB01000001">
    <property type="protein sequence ID" value="RLK52550.1"/>
    <property type="molecule type" value="Genomic_DNA"/>
</dbReference>
<dbReference type="GO" id="GO:0051287">
    <property type="term" value="F:NAD binding"/>
    <property type="evidence" value="ECO:0007669"/>
    <property type="project" value="InterPro"/>
</dbReference>
<dbReference type="Gene3D" id="3.40.50.720">
    <property type="entry name" value="NAD(P)-binding Rossmann-like Domain"/>
    <property type="match status" value="1"/>
</dbReference>
<evidence type="ECO:0000256" key="4">
    <source>
        <dbReference type="PIRSR" id="PIRSR000103-1"/>
    </source>
</evidence>
<dbReference type="InterPro" id="IPR006115">
    <property type="entry name" value="6PGDH_NADP-bd"/>
</dbReference>
<dbReference type="InterPro" id="IPR015815">
    <property type="entry name" value="HIBADH-related"/>
</dbReference>
<dbReference type="InterPro" id="IPR008927">
    <property type="entry name" value="6-PGluconate_DH-like_C_sf"/>
</dbReference>
<comment type="similarity">
    <text evidence="1">Belongs to the HIBADH-related family.</text>
</comment>
<dbReference type="SUPFAM" id="SSF51735">
    <property type="entry name" value="NAD(P)-binding Rossmann-fold domains"/>
    <property type="match status" value="1"/>
</dbReference>
<organism evidence="7 8">
    <name type="scientific">Microbacterium telephonicum</name>
    <dbReference type="NCBI Taxonomy" id="1714841"/>
    <lineage>
        <taxon>Bacteria</taxon>
        <taxon>Bacillati</taxon>
        <taxon>Actinomycetota</taxon>
        <taxon>Actinomycetes</taxon>
        <taxon>Micrococcales</taxon>
        <taxon>Microbacteriaceae</taxon>
        <taxon>Microbacterium</taxon>
    </lineage>
</organism>
<evidence type="ECO:0000256" key="3">
    <source>
        <dbReference type="ARBA" id="ARBA00023027"/>
    </source>
</evidence>
<proteinExistence type="inferred from homology"/>
<dbReference type="RefSeq" id="WP_121057341.1">
    <property type="nucleotide sequence ID" value="NZ_RCDB01000001.1"/>
</dbReference>
<keyword evidence="8" id="KW-1185">Reference proteome</keyword>
<dbReference type="SUPFAM" id="SSF48179">
    <property type="entry name" value="6-phosphogluconate dehydrogenase C-terminal domain-like"/>
    <property type="match status" value="1"/>
</dbReference>
<evidence type="ECO:0000256" key="1">
    <source>
        <dbReference type="ARBA" id="ARBA00009080"/>
    </source>
</evidence>